<evidence type="ECO:0000256" key="1">
    <source>
        <dbReference type="ARBA" id="ARBA00022690"/>
    </source>
</evidence>
<accession>A0A673UR41</accession>
<dbReference type="PANTHER" id="PTHR46751:SF1">
    <property type="entry name" value="WAP FOUR-DISULFIDE CORE DOMAIN PROTEIN 6A"/>
    <property type="match status" value="1"/>
</dbReference>
<evidence type="ECO:0000313" key="6">
    <source>
        <dbReference type="Proteomes" id="UP000472268"/>
    </source>
</evidence>
<reference evidence="5" key="3">
    <citation type="submission" date="2025-09" db="UniProtKB">
        <authorList>
            <consortium name="Ensembl"/>
        </authorList>
    </citation>
    <scope>IDENTIFICATION</scope>
</reference>
<reference evidence="5 6" key="1">
    <citation type="submission" date="2019-05" db="EMBL/GenBank/DDBJ databases">
        <title>A Chromosome-scale Meerkat (S. suricatta) Genome Assembly.</title>
        <authorList>
            <person name="Dudchenko O."/>
            <person name="Lieberman Aiden E."/>
            <person name="Tung J."/>
            <person name="Barreiro L.B."/>
            <person name="Clutton-Brock T.H."/>
        </authorList>
    </citation>
    <scope>NUCLEOTIDE SEQUENCE [LARGE SCALE GENOMIC DNA]</scope>
</reference>
<dbReference type="SMART" id="SM00131">
    <property type="entry name" value="KU"/>
    <property type="match status" value="1"/>
</dbReference>
<dbReference type="AlphaFoldDB" id="A0A673UR41"/>
<dbReference type="CDD" id="cd22611">
    <property type="entry name" value="Kunitz_eppin"/>
    <property type="match status" value="1"/>
</dbReference>
<keyword evidence="2" id="KW-0722">Serine protease inhibitor</keyword>
<dbReference type="GO" id="GO:0004867">
    <property type="term" value="F:serine-type endopeptidase inhibitor activity"/>
    <property type="evidence" value="ECO:0007669"/>
    <property type="project" value="UniProtKB-KW"/>
</dbReference>
<keyword evidence="3" id="KW-1015">Disulfide bond</keyword>
<dbReference type="InterPro" id="IPR002223">
    <property type="entry name" value="Kunitz_BPTI"/>
</dbReference>
<dbReference type="InterPro" id="IPR036880">
    <property type="entry name" value="Kunitz_BPTI_sf"/>
</dbReference>
<reference evidence="5" key="2">
    <citation type="submission" date="2025-08" db="UniProtKB">
        <authorList>
            <consortium name="Ensembl"/>
        </authorList>
    </citation>
    <scope>IDENTIFICATION</scope>
</reference>
<dbReference type="GO" id="GO:0005615">
    <property type="term" value="C:extracellular space"/>
    <property type="evidence" value="ECO:0007669"/>
    <property type="project" value="TreeGrafter"/>
</dbReference>
<evidence type="ECO:0000313" key="5">
    <source>
        <dbReference type="Ensembl" id="ENSSSUP00005026984.1"/>
    </source>
</evidence>
<evidence type="ECO:0000256" key="3">
    <source>
        <dbReference type="ARBA" id="ARBA00023157"/>
    </source>
</evidence>
<dbReference type="Gene3D" id="4.10.410.10">
    <property type="entry name" value="Pancreatic trypsin inhibitor Kunitz domain"/>
    <property type="match status" value="1"/>
</dbReference>
<dbReference type="InterPro" id="IPR051388">
    <property type="entry name" value="Serpin_venom_toxin"/>
</dbReference>
<dbReference type="PROSITE" id="PS00280">
    <property type="entry name" value="BPTI_KUNITZ_1"/>
    <property type="match status" value="1"/>
</dbReference>
<dbReference type="SUPFAM" id="SSF57362">
    <property type="entry name" value="BPTI-like"/>
    <property type="match status" value="1"/>
</dbReference>
<keyword evidence="6" id="KW-1185">Reference proteome</keyword>
<feature type="domain" description="BPTI/Kunitz inhibitor" evidence="4">
    <location>
        <begin position="74"/>
        <end position="124"/>
    </location>
</feature>
<dbReference type="OMA" id="VICTQIR"/>
<dbReference type="PROSITE" id="PS50279">
    <property type="entry name" value="BPTI_KUNITZ_2"/>
    <property type="match status" value="1"/>
</dbReference>
<name>A0A673UR41_SURSU</name>
<keyword evidence="1" id="KW-0646">Protease inhibitor</keyword>
<evidence type="ECO:0000256" key="2">
    <source>
        <dbReference type="ARBA" id="ARBA00022900"/>
    </source>
</evidence>
<organism evidence="5 6">
    <name type="scientific">Suricata suricatta</name>
    <name type="common">Meerkat</name>
    <dbReference type="NCBI Taxonomy" id="37032"/>
    <lineage>
        <taxon>Eukaryota</taxon>
        <taxon>Metazoa</taxon>
        <taxon>Chordata</taxon>
        <taxon>Craniata</taxon>
        <taxon>Vertebrata</taxon>
        <taxon>Euteleostomi</taxon>
        <taxon>Mammalia</taxon>
        <taxon>Eutheria</taxon>
        <taxon>Laurasiatheria</taxon>
        <taxon>Carnivora</taxon>
        <taxon>Feliformia</taxon>
        <taxon>Herpestidae</taxon>
        <taxon>Suricata</taxon>
    </lineage>
</organism>
<evidence type="ECO:0000259" key="4">
    <source>
        <dbReference type="PROSITE" id="PS50279"/>
    </source>
</evidence>
<dbReference type="Proteomes" id="UP000472268">
    <property type="component" value="Chromosome 12"/>
</dbReference>
<dbReference type="PANTHER" id="PTHR46751">
    <property type="entry name" value="EPPIN"/>
    <property type="match status" value="1"/>
</dbReference>
<protein>
    <recommendedName>
        <fullName evidence="4">BPTI/Kunitz inhibitor domain-containing protein</fullName>
    </recommendedName>
</protein>
<dbReference type="FunFam" id="4.10.410.10:FF:000015">
    <property type="entry name" value="WAP four-disulfide core domain 6A"/>
    <property type="match status" value="1"/>
</dbReference>
<dbReference type="Ensembl" id="ENSSSUT00005030837.1">
    <property type="protein sequence ID" value="ENSSSUP00005026984.1"/>
    <property type="gene ID" value="ENSSSUG00005017483.1"/>
</dbReference>
<sequence length="140" mass="15886">MLATPHPRALRYPLQDLVKSWVSCQAHTQTSRVNIMKWLFLQLLTLCCLVISPAAGSFNNYAESHPERRSNNFCDLPQDPGPCKATFPRWWYDKGSNTCSEFIYGGCQGNRNNFQTKIVCQVICTQIRKSLGLPYLLGPC</sequence>
<proteinExistence type="predicted"/>
<dbReference type="PRINTS" id="PR00759">
    <property type="entry name" value="BASICPTASE"/>
</dbReference>
<dbReference type="Pfam" id="PF00014">
    <property type="entry name" value="Kunitz_BPTI"/>
    <property type="match status" value="1"/>
</dbReference>
<dbReference type="InterPro" id="IPR020901">
    <property type="entry name" value="Prtase_inh_Kunz-CS"/>
</dbReference>